<dbReference type="InterPro" id="IPR015422">
    <property type="entry name" value="PyrdxlP-dep_Trfase_small"/>
</dbReference>
<protein>
    <recommendedName>
        <fullName evidence="5">Aminotransferase class V domain-containing protein</fullName>
    </recommendedName>
</protein>
<reference evidence="7" key="3">
    <citation type="journal article" date="2018" name="Mol. Plant Microbe Interact.">
        <title>Genome sequence resources for the wheat stripe rust pathogen (Puccinia striiformis f. sp. tritici) and the barley stripe rust pathogen (Puccinia striiformis f. sp. hordei).</title>
        <authorList>
            <person name="Xia C."/>
            <person name="Wang M."/>
            <person name="Yin C."/>
            <person name="Cornejo O.E."/>
            <person name="Hulbert S.H."/>
            <person name="Chen X."/>
        </authorList>
    </citation>
    <scope>NUCLEOTIDE SEQUENCE [LARGE SCALE GENOMIC DNA]</scope>
    <source>
        <strain evidence="7">93TX-2</strain>
    </source>
</reference>
<accession>A0A2S4UJK1</accession>
<dbReference type="PANTHER" id="PTHR14084:SF0">
    <property type="entry name" value="KYNURENINASE"/>
    <property type="match status" value="1"/>
</dbReference>
<dbReference type="NCBIfam" id="TIGR01814">
    <property type="entry name" value="kynureninase"/>
    <property type="match status" value="1"/>
</dbReference>
<keyword evidence="1" id="KW-0662">Pyridine nucleotide biosynthesis</keyword>
<evidence type="ECO:0000256" key="2">
    <source>
        <dbReference type="ARBA" id="ARBA00022801"/>
    </source>
</evidence>
<dbReference type="GO" id="GO:0005737">
    <property type="term" value="C:cytoplasm"/>
    <property type="evidence" value="ECO:0007669"/>
    <property type="project" value="InterPro"/>
</dbReference>
<feature type="non-terminal residue" evidence="6">
    <location>
        <position position="436"/>
    </location>
</feature>
<dbReference type="GO" id="GO:0043420">
    <property type="term" value="P:anthranilate metabolic process"/>
    <property type="evidence" value="ECO:0007669"/>
    <property type="project" value="TreeGrafter"/>
</dbReference>
<dbReference type="EMBL" id="PKSM01000334">
    <property type="protein sequence ID" value="POV97397.1"/>
    <property type="molecule type" value="Genomic_DNA"/>
</dbReference>
<dbReference type="InterPro" id="IPR015424">
    <property type="entry name" value="PyrdxlP-dep_Trfase"/>
</dbReference>
<dbReference type="InterPro" id="IPR015421">
    <property type="entry name" value="PyrdxlP-dep_Trfase_major"/>
</dbReference>
<evidence type="ECO:0000256" key="4">
    <source>
        <dbReference type="SAM" id="MobiDB-lite"/>
    </source>
</evidence>
<dbReference type="VEuPathDB" id="FungiDB:PSTT_09758"/>
<dbReference type="Gene3D" id="3.40.640.10">
    <property type="entry name" value="Type I PLP-dependent aspartate aminotransferase-like (Major domain)"/>
    <property type="match status" value="1"/>
</dbReference>
<dbReference type="Pfam" id="PF22580">
    <property type="entry name" value="KYNU_C"/>
    <property type="match status" value="1"/>
</dbReference>
<comment type="caution">
    <text evidence="6">The sequence shown here is derived from an EMBL/GenBank/DDBJ whole genome shotgun (WGS) entry which is preliminary data.</text>
</comment>
<keyword evidence="3" id="KW-0663">Pyridoxal phosphate</keyword>
<feature type="non-terminal residue" evidence="6">
    <location>
        <position position="1"/>
    </location>
</feature>
<dbReference type="VEuPathDB" id="FungiDB:PSHT_14589"/>
<evidence type="ECO:0000256" key="3">
    <source>
        <dbReference type="ARBA" id="ARBA00022898"/>
    </source>
</evidence>
<dbReference type="OrthoDB" id="5978656at2759"/>
<keyword evidence="7" id="KW-1185">Reference proteome</keyword>
<keyword evidence="2" id="KW-0378">Hydrolase</keyword>
<evidence type="ECO:0000313" key="7">
    <source>
        <dbReference type="Proteomes" id="UP000238274"/>
    </source>
</evidence>
<name>A0A2S4UJK1_9BASI</name>
<dbReference type="AlphaFoldDB" id="A0A2S4UJK1"/>
<dbReference type="PANTHER" id="PTHR14084">
    <property type="entry name" value="KYNURENINASE"/>
    <property type="match status" value="1"/>
</dbReference>
<dbReference type="Gene3D" id="3.90.1150.10">
    <property type="entry name" value="Aspartate Aminotransferase, domain 1"/>
    <property type="match status" value="1"/>
</dbReference>
<organism evidence="6 7">
    <name type="scientific">Puccinia striiformis</name>
    <dbReference type="NCBI Taxonomy" id="27350"/>
    <lineage>
        <taxon>Eukaryota</taxon>
        <taxon>Fungi</taxon>
        <taxon>Dikarya</taxon>
        <taxon>Basidiomycota</taxon>
        <taxon>Pucciniomycotina</taxon>
        <taxon>Pucciniomycetes</taxon>
        <taxon>Pucciniales</taxon>
        <taxon>Pucciniaceae</taxon>
        <taxon>Puccinia</taxon>
    </lineage>
</organism>
<proteinExistence type="predicted"/>
<evidence type="ECO:0000259" key="5">
    <source>
        <dbReference type="Pfam" id="PF00266"/>
    </source>
</evidence>
<dbReference type="Pfam" id="PF00266">
    <property type="entry name" value="Aminotran_5"/>
    <property type="match status" value="1"/>
</dbReference>
<dbReference type="InterPro" id="IPR000192">
    <property type="entry name" value="Aminotrans_V_dom"/>
</dbReference>
<feature type="compositionally biased region" description="Basic and acidic residues" evidence="4">
    <location>
        <begin position="1"/>
        <end position="13"/>
    </location>
</feature>
<feature type="region of interest" description="Disordered" evidence="4">
    <location>
        <begin position="1"/>
        <end position="41"/>
    </location>
</feature>
<evidence type="ECO:0000256" key="1">
    <source>
        <dbReference type="ARBA" id="ARBA00022642"/>
    </source>
</evidence>
<evidence type="ECO:0000313" key="6">
    <source>
        <dbReference type="EMBL" id="POV97397.1"/>
    </source>
</evidence>
<dbReference type="SUPFAM" id="SSF53383">
    <property type="entry name" value="PLP-dependent transferases"/>
    <property type="match status" value="1"/>
</dbReference>
<dbReference type="GO" id="GO:0019441">
    <property type="term" value="P:L-tryptophan catabolic process to kynurenine"/>
    <property type="evidence" value="ECO:0007669"/>
    <property type="project" value="TreeGrafter"/>
</dbReference>
<dbReference type="GO" id="GO:0009435">
    <property type="term" value="P:NAD+ biosynthetic process"/>
    <property type="evidence" value="ECO:0007669"/>
    <property type="project" value="InterPro"/>
</dbReference>
<sequence>LRSEFRFPRKECKSNSQQEAASNNTESINQTGTVEEEPNTEDESNACVYLCGNSLGLQNRRTAEMVLAELDSCSGSLCSFRRKKLEKYDRSRAAKSTEVACTGSLTTNLHILMTTFYRPTKERYKILCEANCFPSDLYAFTSQIEMHGLDPKEALISLTPRPREFTLRLEDIISAINWVQFYTGQAFPIKQITAAGHQQGCIVGWDLAHAIGNIPLELNDWQVDFAAWCSYKYLNAGPGAIAGLFVHENWTSDPTKLGGPHGRPRMSQCEEQDNLCTRIRRLVCDFFILLTPIILELSWRDERITSAFGRVNGIYRDVLTRSFKLCQSTIRVDYPDSLNEQQSSRARTVGFTIITPSIPAQRGSQLSLMFLPSGKGLVIKIARQLLELGIVADEREPDVIRFSPVPMYNSFEDCRKTVEALNSILETQNLTSAVSS</sequence>
<reference evidence="7" key="2">
    <citation type="journal article" date="2018" name="BMC Genomics">
        <title>Genomic insights into host adaptation between the wheat stripe rust pathogen (Puccinia striiformis f. sp. tritici) and the barley stripe rust pathogen (Puccinia striiformis f. sp. hordei).</title>
        <authorList>
            <person name="Xia C."/>
            <person name="Wang M."/>
            <person name="Yin C."/>
            <person name="Cornejo O.E."/>
            <person name="Hulbert S.H."/>
            <person name="Chen X."/>
        </authorList>
    </citation>
    <scope>NUCLEOTIDE SEQUENCE [LARGE SCALE GENOMIC DNA]</scope>
    <source>
        <strain evidence="7">93TX-2</strain>
    </source>
</reference>
<dbReference type="GO" id="GO:0030170">
    <property type="term" value="F:pyridoxal phosphate binding"/>
    <property type="evidence" value="ECO:0007669"/>
    <property type="project" value="InterPro"/>
</dbReference>
<reference evidence="6 7" key="1">
    <citation type="submission" date="2017-12" db="EMBL/GenBank/DDBJ databases">
        <title>Gene loss provides genomic basis for host adaptation in cereal stripe rust fungi.</title>
        <authorList>
            <person name="Xia C."/>
        </authorList>
    </citation>
    <scope>NUCLEOTIDE SEQUENCE [LARGE SCALE GENOMIC DNA]</scope>
    <source>
        <strain evidence="6 7">93TX-2</strain>
    </source>
</reference>
<dbReference type="GO" id="GO:0030429">
    <property type="term" value="F:kynureninase activity"/>
    <property type="evidence" value="ECO:0007669"/>
    <property type="project" value="InterPro"/>
</dbReference>
<feature type="domain" description="Aminotransferase class V" evidence="5">
    <location>
        <begin position="173"/>
        <end position="259"/>
    </location>
</feature>
<dbReference type="Proteomes" id="UP000238274">
    <property type="component" value="Unassembled WGS sequence"/>
</dbReference>
<feature type="compositionally biased region" description="Polar residues" evidence="4">
    <location>
        <begin position="14"/>
        <end position="33"/>
    </location>
</feature>
<dbReference type="InterPro" id="IPR010111">
    <property type="entry name" value="Kynureninase"/>
</dbReference>
<gene>
    <name evidence="6" type="ORF">PSHT_14589</name>
</gene>